<dbReference type="Pfam" id="PF02458">
    <property type="entry name" value="Transferase"/>
    <property type="match status" value="1"/>
</dbReference>
<dbReference type="Proteomes" id="UP000827721">
    <property type="component" value="Unassembled WGS sequence"/>
</dbReference>
<proteinExistence type="predicted"/>
<keyword evidence="4" id="KW-1185">Reference proteome</keyword>
<evidence type="ECO:0000313" key="4">
    <source>
        <dbReference type="Proteomes" id="UP000827721"/>
    </source>
</evidence>
<dbReference type="SUPFAM" id="SSF52777">
    <property type="entry name" value="CoA-dependent acyltransferases"/>
    <property type="match status" value="1"/>
</dbReference>
<dbReference type="Gene3D" id="3.30.559.10">
    <property type="entry name" value="Chloramphenicol acetyltransferase-like domain"/>
    <property type="match status" value="2"/>
</dbReference>
<dbReference type="InterPro" id="IPR051504">
    <property type="entry name" value="Plant_metabolite_acyltrans"/>
</dbReference>
<protein>
    <submittedName>
        <fullName evidence="3">Uncharacterized protein</fullName>
    </submittedName>
</protein>
<reference evidence="3 4" key="1">
    <citation type="submission" date="2021-02" db="EMBL/GenBank/DDBJ databases">
        <title>Plant Genome Project.</title>
        <authorList>
            <person name="Zhang R.-G."/>
        </authorList>
    </citation>
    <scope>NUCLEOTIDE SEQUENCE [LARGE SCALE GENOMIC DNA]</scope>
    <source>
        <tissue evidence="3">Leaves</tissue>
    </source>
</reference>
<dbReference type="PANTHER" id="PTHR31625">
    <property type="match status" value="1"/>
</dbReference>
<gene>
    <name evidence="3" type="ORF">JRO89_XS03G0035600</name>
</gene>
<keyword evidence="1" id="KW-0808">Transferase</keyword>
<dbReference type="EMBL" id="JAFEMO010000003">
    <property type="protein sequence ID" value="KAH7572928.1"/>
    <property type="molecule type" value="Genomic_DNA"/>
</dbReference>
<organism evidence="3 4">
    <name type="scientific">Xanthoceras sorbifolium</name>
    <dbReference type="NCBI Taxonomy" id="99658"/>
    <lineage>
        <taxon>Eukaryota</taxon>
        <taxon>Viridiplantae</taxon>
        <taxon>Streptophyta</taxon>
        <taxon>Embryophyta</taxon>
        <taxon>Tracheophyta</taxon>
        <taxon>Spermatophyta</taxon>
        <taxon>Magnoliopsida</taxon>
        <taxon>eudicotyledons</taxon>
        <taxon>Gunneridae</taxon>
        <taxon>Pentapetalae</taxon>
        <taxon>rosids</taxon>
        <taxon>malvids</taxon>
        <taxon>Sapindales</taxon>
        <taxon>Sapindaceae</taxon>
        <taxon>Xanthoceroideae</taxon>
        <taxon>Xanthoceras</taxon>
    </lineage>
</organism>
<accession>A0ABQ8I8G6</accession>
<keyword evidence="2" id="KW-0012">Acyltransferase</keyword>
<evidence type="ECO:0000256" key="1">
    <source>
        <dbReference type="ARBA" id="ARBA00022679"/>
    </source>
</evidence>
<name>A0ABQ8I8G6_9ROSI</name>
<evidence type="ECO:0000256" key="2">
    <source>
        <dbReference type="ARBA" id="ARBA00023315"/>
    </source>
</evidence>
<dbReference type="InterPro" id="IPR023213">
    <property type="entry name" value="CAT-like_dom_sf"/>
</dbReference>
<evidence type="ECO:0000313" key="3">
    <source>
        <dbReference type="EMBL" id="KAH7572928.1"/>
    </source>
</evidence>
<sequence>MASIRNSVTIHETIRVSPSTNSATEFCLPLTFFDMLWLNMPRAESLFFYKVTELTPELFNSVILPKLNHSLSLTLLHYLPLAGKLKWPPHAPKPAIYYSLNDAVSVSVAESKADFNRLSSNEIREAVELRPLVPELFTSDDVAELLSIQITMFPNQGFSIGFSNDHVIIDAHCLSMFMKSWVHICKKLVKEEEDHPLLPAALTPLFDRTLINDPSGTDMYLAKSWLDFHSSSRSWNIWPHDGQNSNSVRATFELTREDIKKLRDKVLSFNEFESKQLRLSTFVLTCAYVFVCLVKARGGESDRNVHFGFVADYKNRLDPPVPMNYIGNCVASHIVFTKARDFMAENGVGIVAEKISDGIKELESKGVVEQIKETLEKFMKVMSEPQQQSLGVSWSPRLDVYGFDFGWGRPKKMEIVSIDRGGAISIAKSRDEDGGAVEVGVVLDKQEMESFGSLFFDGLRNL</sequence>
<comment type="caution">
    <text evidence="3">The sequence shown here is derived from an EMBL/GenBank/DDBJ whole genome shotgun (WGS) entry which is preliminary data.</text>
</comment>